<evidence type="ECO:0000259" key="2">
    <source>
        <dbReference type="Pfam" id="PF00535"/>
    </source>
</evidence>
<dbReference type="InterPro" id="IPR001173">
    <property type="entry name" value="Glyco_trans_2-like"/>
</dbReference>
<dbReference type="PANTHER" id="PTHR43685">
    <property type="entry name" value="GLYCOSYLTRANSFERASE"/>
    <property type="match status" value="1"/>
</dbReference>
<feature type="region of interest" description="Disordered" evidence="1">
    <location>
        <begin position="291"/>
        <end position="322"/>
    </location>
</feature>
<dbReference type="InterPro" id="IPR029044">
    <property type="entry name" value="Nucleotide-diphossugar_trans"/>
</dbReference>
<organism evidence="3 4">
    <name type="scientific">Mycolicibacterium frederiksbergense</name>
    <dbReference type="NCBI Taxonomy" id="117567"/>
    <lineage>
        <taxon>Bacteria</taxon>
        <taxon>Bacillati</taxon>
        <taxon>Actinomycetota</taxon>
        <taxon>Actinomycetes</taxon>
        <taxon>Mycobacteriales</taxon>
        <taxon>Mycobacteriaceae</taxon>
        <taxon>Mycolicibacterium</taxon>
    </lineage>
</organism>
<dbReference type="Gene3D" id="3.90.550.10">
    <property type="entry name" value="Spore Coat Polysaccharide Biosynthesis Protein SpsA, Chain A"/>
    <property type="match status" value="1"/>
</dbReference>
<dbReference type="Pfam" id="PF00535">
    <property type="entry name" value="Glycos_transf_2"/>
    <property type="match status" value="1"/>
</dbReference>
<gene>
    <name evidence="3" type="ORF">M2272_002884</name>
</gene>
<keyword evidence="4" id="KW-1185">Reference proteome</keyword>
<proteinExistence type="predicted"/>
<name>A0ABT6KZW2_9MYCO</name>
<dbReference type="InterPro" id="IPR050834">
    <property type="entry name" value="Glycosyltransf_2"/>
</dbReference>
<dbReference type="RefSeq" id="WP_280832872.1">
    <property type="nucleotide sequence ID" value="NZ_JARXVE010000004.1"/>
</dbReference>
<comment type="caution">
    <text evidence="3">The sequence shown here is derived from an EMBL/GenBank/DDBJ whole genome shotgun (WGS) entry which is preliminary data.</text>
</comment>
<dbReference type="EMBL" id="JARXVE010000004">
    <property type="protein sequence ID" value="MDH6196241.1"/>
    <property type="molecule type" value="Genomic_DNA"/>
</dbReference>
<sequence length="322" mass="36439">MSYADTLVSVGLPVHNGAERIESVIESVLKQDHGNLELVIADNASTDDTEELCRGLATQDSRIVYHRHPINVGLLNNFVSTLRLADGTFFRWVGDDDWLDPRCISRSLDVFAADDRLLLVTTGICYTGPDGVQRTATYDGTALTSDDPVTRFAEMLRLLNESYLLMDPLYGVFRREPVLRLERPNMLFEDQVFATKLALAGPWGRVPEVLACRNWTQDRLPSQARSVGVPSWQTHFATALQCREMLRWLDNCDLDQEQRRRARSAIARMFTRRTRRVAARRSRKLLAIAREFPRRPSTHSPHSDTTHQTKSADSVTAAAESL</sequence>
<dbReference type="Proteomes" id="UP001160130">
    <property type="component" value="Unassembled WGS sequence"/>
</dbReference>
<evidence type="ECO:0000313" key="4">
    <source>
        <dbReference type="Proteomes" id="UP001160130"/>
    </source>
</evidence>
<dbReference type="CDD" id="cd00761">
    <property type="entry name" value="Glyco_tranf_GTA_type"/>
    <property type="match status" value="1"/>
</dbReference>
<accession>A0ABT6KZW2</accession>
<dbReference type="SUPFAM" id="SSF53448">
    <property type="entry name" value="Nucleotide-diphospho-sugar transferases"/>
    <property type="match status" value="1"/>
</dbReference>
<evidence type="ECO:0000256" key="1">
    <source>
        <dbReference type="SAM" id="MobiDB-lite"/>
    </source>
</evidence>
<protein>
    <submittedName>
        <fullName evidence="3">Glycosyltransferase involved in cell wall biosynthesis</fullName>
    </submittedName>
</protein>
<feature type="domain" description="Glycosyltransferase 2-like" evidence="2">
    <location>
        <begin position="9"/>
        <end position="130"/>
    </location>
</feature>
<evidence type="ECO:0000313" key="3">
    <source>
        <dbReference type="EMBL" id="MDH6196241.1"/>
    </source>
</evidence>
<dbReference type="PANTHER" id="PTHR43685:SF11">
    <property type="entry name" value="GLYCOSYLTRANSFERASE TAGX-RELATED"/>
    <property type="match status" value="1"/>
</dbReference>
<reference evidence="3 4" key="1">
    <citation type="submission" date="2023-04" db="EMBL/GenBank/DDBJ databases">
        <title>Forest soil microbial communities from Buena Vista Peninsula, Colon Province, Panama.</title>
        <authorList>
            <person name="Bouskill N."/>
        </authorList>
    </citation>
    <scope>NUCLEOTIDE SEQUENCE [LARGE SCALE GENOMIC DNA]</scope>
    <source>
        <strain evidence="3 4">AC80</strain>
    </source>
</reference>